<feature type="signal peptide" evidence="1">
    <location>
        <begin position="1"/>
        <end position="20"/>
    </location>
</feature>
<name>A0ABT4DHP9_FUSSI</name>
<dbReference type="Proteomes" id="UP001062738">
    <property type="component" value="Unassembled WGS sequence"/>
</dbReference>
<evidence type="ECO:0000313" key="2">
    <source>
        <dbReference type="EMBL" id="MCY7008127.1"/>
    </source>
</evidence>
<dbReference type="RefSeq" id="WP_265152111.1">
    <property type="nucleotide sequence ID" value="NZ_JAOXXL010000012.1"/>
</dbReference>
<evidence type="ECO:0000256" key="1">
    <source>
        <dbReference type="SAM" id="SignalP"/>
    </source>
</evidence>
<protein>
    <submittedName>
        <fullName evidence="2">Toxin-antitoxin system YwqK family antitoxin</fullName>
    </submittedName>
</protein>
<comment type="caution">
    <text evidence="2">The sequence shown here is derived from an EMBL/GenBank/DDBJ whole genome shotgun (WGS) entry which is preliminary data.</text>
</comment>
<dbReference type="SUPFAM" id="SSF82185">
    <property type="entry name" value="Histone H3 K4-specific methyltransferase SET7/9 N-terminal domain"/>
    <property type="match status" value="4"/>
</dbReference>
<dbReference type="InterPro" id="IPR011652">
    <property type="entry name" value="MORN_2"/>
</dbReference>
<dbReference type="EMBL" id="JAOXXL010000012">
    <property type="protein sequence ID" value="MCY7008127.1"/>
    <property type="molecule type" value="Genomic_DNA"/>
</dbReference>
<dbReference type="Pfam" id="PF07661">
    <property type="entry name" value="MORN_2"/>
    <property type="match status" value="11"/>
</dbReference>
<dbReference type="PANTHER" id="PTHR33706">
    <property type="entry name" value="MORN VARIANT REPEAT PROTEIN"/>
    <property type="match status" value="1"/>
</dbReference>
<keyword evidence="1" id="KW-0732">Signal</keyword>
<feature type="chain" id="PRO_5046271378" evidence="1">
    <location>
        <begin position="21"/>
        <end position="617"/>
    </location>
</feature>
<sequence length="617" mass="71852">MKKIFITLFLILSVFSIVNAKTFKTEKELNDFFIQVDKKIKEEVKKNYREEYNKIKTLSNNGYSFKIEDDGTTLITKNIDLKPKTEITQYFNKKGELYMISSLTSETDKELYALYRKYDKNGNLSIYTYAIDGKNTDKGYYSDGKLAYIREFKILKGEAPIPNGKYIEYYKNTKIKVQGNYKDGKRNGEFKTFLKNGKSAGSVIYKDGKITKSTLANSMKDNASFSILTDVNYNINSHKIVTEEFPNGLLKQYFIFNKDGLLDGENREYYEEGEIKSIFPFKNNVADGNMISYYQNGNIKEKNTYKNGIEEGESILYYENGNLKEKYFMKNEKLDGEAVAYYEDGKIRNKSIFKDGVKLEEEIYKDNEIIKNIFKNNKIVQQDTYSENGILKEKKHTLDNGNMEYISYYKNKNIKQKVLLKDETILKDEFFSENGNIRKNSFLLDGKTITELFEYYPNGKLFRKISTVNEIPNGDLIEYYPNGNMKTKAHYIDGKLNGELIVYFENGNIKEKAFTIGENLIGDAFEYYPSGKLKYKSFFKDGKREGESLSYYESGNLKQKVLYKNGVKNGNAMKFYENGVVKEKAYFVDDKQENEDLYYDEKGKLTKTEIYKNGIKQ</sequence>
<keyword evidence="3" id="KW-1185">Reference proteome</keyword>
<proteinExistence type="predicted"/>
<organism evidence="2 3">
    <name type="scientific">Fusobacterium simiae</name>
    <dbReference type="NCBI Taxonomy" id="855"/>
    <lineage>
        <taxon>Bacteria</taxon>
        <taxon>Fusobacteriati</taxon>
        <taxon>Fusobacteriota</taxon>
        <taxon>Fusobacteriia</taxon>
        <taxon>Fusobacteriales</taxon>
        <taxon>Fusobacteriaceae</taxon>
        <taxon>Fusobacterium</taxon>
    </lineage>
</organism>
<dbReference type="PANTHER" id="PTHR33706:SF1">
    <property type="entry name" value="TPR REPEAT PROTEIN"/>
    <property type="match status" value="1"/>
</dbReference>
<evidence type="ECO:0000313" key="3">
    <source>
        <dbReference type="Proteomes" id="UP001062738"/>
    </source>
</evidence>
<dbReference type="Gene3D" id="2.20.110.10">
    <property type="entry name" value="Histone H3 K4-specific methyltransferase SET7/9 N-terminal domain"/>
    <property type="match status" value="4"/>
</dbReference>
<dbReference type="Gene3D" id="3.90.930.1">
    <property type="match status" value="1"/>
</dbReference>
<reference evidence="2" key="1">
    <citation type="submission" date="2022-09" db="EMBL/GenBank/DDBJ databases">
        <authorList>
            <person name="Zoaiter M."/>
        </authorList>
    </citation>
    <scope>NUCLEOTIDE SEQUENCE</scope>
    <source>
        <strain evidence="2">DSM 19848</strain>
    </source>
</reference>
<gene>
    <name evidence="2" type="ORF">OCK72_05575</name>
</gene>
<accession>A0ABT4DHP9</accession>